<reference evidence="1 2" key="1">
    <citation type="submission" date="2021-06" db="EMBL/GenBank/DDBJ databases">
        <title>Whole genome sequences of Flavobacterium sp. KK2020170 and assembly.</title>
        <authorList>
            <person name="Kitahara K."/>
            <person name="Miyoshi S."/>
            <person name="Uesaka K."/>
        </authorList>
    </citation>
    <scope>NUCLEOTIDE SEQUENCE [LARGE SCALE GENOMIC DNA]</scope>
    <source>
        <strain evidence="1 2">KK2020170</strain>
    </source>
</reference>
<gene>
    <name evidence="1" type="ORF">KK2020170_15190</name>
</gene>
<sequence length="212" mass="24631">MKKIIIAVTFVITTLISCGKADPNQQVDEGNVKNNIYTSEEIGWSIEIPEDWTVIDKEQTKASNERGLKAIEETIDGKIDYSELRNLIGFQKNQFNLFQSTSEPYVEEYDGEWEENNEALKQIIYMTYVNNGIKTDSSATTIEKINGLDFKKFSFTIYSPNDEVILEQIMYSRFIEGYDFSVNINYNNEEDKEVMMNVWKNSRFKKSKAKKI</sequence>
<keyword evidence="2" id="KW-1185">Reference proteome</keyword>
<dbReference type="EMBL" id="AP024749">
    <property type="protein sequence ID" value="BCY28651.1"/>
    <property type="molecule type" value="Genomic_DNA"/>
</dbReference>
<proteinExistence type="predicted"/>
<evidence type="ECO:0000313" key="2">
    <source>
        <dbReference type="Proteomes" id="UP000825258"/>
    </source>
</evidence>
<evidence type="ECO:0000313" key="1">
    <source>
        <dbReference type="EMBL" id="BCY28651.1"/>
    </source>
</evidence>
<evidence type="ECO:0008006" key="3">
    <source>
        <dbReference type="Google" id="ProtNLM"/>
    </source>
</evidence>
<dbReference type="Proteomes" id="UP000825258">
    <property type="component" value="Chromosome"/>
</dbReference>
<name>A0ABM7S530_9FLAO</name>
<protein>
    <recommendedName>
        <fullName evidence="3">Lipoprotein</fullName>
    </recommendedName>
</protein>
<dbReference type="PROSITE" id="PS51257">
    <property type="entry name" value="PROKAR_LIPOPROTEIN"/>
    <property type="match status" value="1"/>
</dbReference>
<organism evidence="1 2">
    <name type="scientific">Flavobacterium okayamense</name>
    <dbReference type="NCBI Taxonomy" id="2830782"/>
    <lineage>
        <taxon>Bacteria</taxon>
        <taxon>Pseudomonadati</taxon>
        <taxon>Bacteroidota</taxon>
        <taxon>Flavobacteriia</taxon>
        <taxon>Flavobacteriales</taxon>
        <taxon>Flavobacteriaceae</taxon>
        <taxon>Flavobacterium</taxon>
    </lineage>
</organism>
<accession>A0ABM7S530</accession>
<dbReference type="RefSeq" id="WP_221257767.1">
    <property type="nucleotide sequence ID" value="NZ_AP024749.1"/>
</dbReference>